<dbReference type="CDD" id="cd02241">
    <property type="entry name" value="cupin_OxOx"/>
    <property type="match status" value="1"/>
</dbReference>
<evidence type="ECO:0000256" key="8">
    <source>
        <dbReference type="PIRSR" id="PIRSR601929-1"/>
    </source>
</evidence>
<dbReference type="InterPro" id="IPR006045">
    <property type="entry name" value="Cupin_1"/>
</dbReference>
<dbReference type="Gene3D" id="2.60.120.10">
    <property type="entry name" value="Jelly Rolls"/>
    <property type="match status" value="1"/>
</dbReference>
<comment type="caution">
    <text evidence="13">The sequence shown here is derived from an EMBL/GenBank/DDBJ whole genome shotgun (WGS) entry which is preliminary data.</text>
</comment>
<feature type="binding site" evidence="8">
    <location>
        <position position="117"/>
    </location>
    <ligand>
        <name>oxalate</name>
        <dbReference type="ChEBI" id="CHEBI:30623"/>
    </ligand>
</feature>
<feature type="disulfide bond" evidence="10">
    <location>
        <begin position="31"/>
        <end position="48"/>
    </location>
</feature>
<evidence type="ECO:0000256" key="7">
    <source>
        <dbReference type="ARBA" id="ARBA00023211"/>
    </source>
</evidence>
<dbReference type="EMBL" id="JBDFQZ010000011">
    <property type="protein sequence ID" value="KAK9676758.1"/>
    <property type="molecule type" value="Genomic_DNA"/>
</dbReference>
<feature type="binding site" evidence="9">
    <location>
        <position position="161"/>
    </location>
    <ligand>
        <name>Mn(2+)</name>
        <dbReference type="ChEBI" id="CHEBI:29035"/>
    </ligand>
</feature>
<dbReference type="InterPro" id="IPR011051">
    <property type="entry name" value="RmlC_Cupin_sf"/>
</dbReference>
<dbReference type="GO" id="GO:0048046">
    <property type="term" value="C:apoplast"/>
    <property type="evidence" value="ECO:0007669"/>
    <property type="project" value="UniProtKB-SubCell"/>
</dbReference>
<evidence type="ECO:0000256" key="2">
    <source>
        <dbReference type="ARBA" id="ARBA00007456"/>
    </source>
</evidence>
<dbReference type="PROSITE" id="PS00725">
    <property type="entry name" value="GERMIN"/>
    <property type="match status" value="1"/>
</dbReference>
<protein>
    <recommendedName>
        <fullName evidence="11">Germin-like protein</fullName>
    </recommendedName>
</protein>
<evidence type="ECO:0000256" key="9">
    <source>
        <dbReference type="PIRSR" id="PIRSR601929-2"/>
    </source>
</evidence>
<comment type="similarity">
    <text evidence="2 11">Belongs to the germin family.</text>
</comment>
<name>A0AAW1HKK7_SAPOF</name>
<accession>A0AAW1HKK7</accession>
<evidence type="ECO:0000256" key="4">
    <source>
        <dbReference type="ARBA" id="ARBA00022525"/>
    </source>
</evidence>
<dbReference type="InterPro" id="IPR001929">
    <property type="entry name" value="Germin"/>
</dbReference>
<proteinExistence type="inferred from homology"/>
<sequence>MANRNVLLYVFVAMVLRGAYATDPTQLQDFCVGESDPLKGLFVNGLFCKNPMTVTIDDFIFHGILTPQSTNNAQGSKVTQVSATQLPGLNTLGVSMARVDFGPFGLNPPHIHPRGTEVQTVLEGTLYVGFVTSNQPNGGNKFFTKVISKGDIVVFPQGLIHFEFNIGNTPAASLVSFSSQNPGTITIANATFGSEPPISVDVLSKAFQLDPKIIKYLQSTF</sequence>
<evidence type="ECO:0000259" key="12">
    <source>
        <dbReference type="SMART" id="SM00835"/>
    </source>
</evidence>
<evidence type="ECO:0000256" key="3">
    <source>
        <dbReference type="ARBA" id="ARBA00022523"/>
    </source>
</evidence>
<dbReference type="InterPro" id="IPR014710">
    <property type="entry name" value="RmlC-like_jellyroll"/>
</dbReference>
<keyword evidence="7 8" id="KW-0464">Manganese</keyword>
<keyword evidence="4 11" id="KW-0964">Secreted</keyword>
<gene>
    <name evidence="13" type="ORF">RND81_11G098200</name>
</gene>
<feature type="chain" id="PRO_5043095698" description="Germin-like protein" evidence="11">
    <location>
        <begin position="22"/>
        <end position="221"/>
    </location>
</feature>
<feature type="binding site" evidence="8">
    <location>
        <position position="107"/>
    </location>
    <ligand>
        <name>oxalate</name>
        <dbReference type="ChEBI" id="CHEBI:30623"/>
    </ligand>
</feature>
<feature type="binding site" evidence="8">
    <location>
        <position position="112"/>
    </location>
    <ligand>
        <name>oxalate</name>
        <dbReference type="ChEBI" id="CHEBI:30623"/>
    </ligand>
</feature>
<keyword evidence="11" id="KW-0732">Signal</keyword>
<dbReference type="FunFam" id="2.60.120.10:FF:000005">
    <property type="entry name" value="Germin-like protein subfamily 1 member 8"/>
    <property type="match status" value="1"/>
</dbReference>
<evidence type="ECO:0000313" key="13">
    <source>
        <dbReference type="EMBL" id="KAK9676758.1"/>
    </source>
</evidence>
<evidence type="ECO:0000256" key="10">
    <source>
        <dbReference type="PIRSR" id="PIRSR601929-3"/>
    </source>
</evidence>
<keyword evidence="5 8" id="KW-0479">Metal-binding</keyword>
<keyword evidence="14" id="KW-1185">Reference proteome</keyword>
<evidence type="ECO:0000256" key="1">
    <source>
        <dbReference type="ARBA" id="ARBA00004271"/>
    </source>
</evidence>
<dbReference type="Proteomes" id="UP001443914">
    <property type="component" value="Unassembled WGS sequence"/>
</dbReference>
<dbReference type="InterPro" id="IPR019780">
    <property type="entry name" value="Germin_Mn-BS"/>
</dbReference>
<feature type="binding site" evidence="9">
    <location>
        <position position="112"/>
    </location>
    <ligand>
        <name>Mn(2+)</name>
        <dbReference type="ChEBI" id="CHEBI:29035"/>
    </ligand>
</feature>
<feature type="binding site" evidence="9">
    <location>
        <position position="117"/>
    </location>
    <ligand>
        <name>Mn(2+)</name>
        <dbReference type="ChEBI" id="CHEBI:29035"/>
    </ligand>
</feature>
<evidence type="ECO:0000256" key="11">
    <source>
        <dbReference type="RuleBase" id="RU366015"/>
    </source>
</evidence>
<dbReference type="PANTHER" id="PTHR31238">
    <property type="entry name" value="GERMIN-LIKE PROTEIN SUBFAMILY 3 MEMBER 3"/>
    <property type="match status" value="1"/>
</dbReference>
<dbReference type="PRINTS" id="PR00325">
    <property type="entry name" value="GERMIN"/>
</dbReference>
<dbReference type="GO" id="GO:0030145">
    <property type="term" value="F:manganese ion binding"/>
    <property type="evidence" value="ECO:0007669"/>
    <property type="project" value="UniProtKB-UniRule"/>
</dbReference>
<dbReference type="SMART" id="SM00835">
    <property type="entry name" value="Cupin_1"/>
    <property type="match status" value="1"/>
</dbReference>
<comment type="subcellular location">
    <subcellularLocation>
        <location evidence="1 11">Secreted</location>
        <location evidence="1 11">Extracellular space</location>
        <location evidence="1 11">Apoplast</location>
    </subcellularLocation>
</comment>
<evidence type="ECO:0000256" key="6">
    <source>
        <dbReference type="ARBA" id="ARBA00023157"/>
    </source>
</evidence>
<keyword evidence="3 11" id="KW-0052">Apoplast</keyword>
<evidence type="ECO:0000313" key="14">
    <source>
        <dbReference type="Proteomes" id="UP001443914"/>
    </source>
</evidence>
<dbReference type="AlphaFoldDB" id="A0AAW1HKK7"/>
<organism evidence="13 14">
    <name type="scientific">Saponaria officinalis</name>
    <name type="common">Common soapwort</name>
    <name type="synonym">Lychnis saponaria</name>
    <dbReference type="NCBI Taxonomy" id="3572"/>
    <lineage>
        <taxon>Eukaryota</taxon>
        <taxon>Viridiplantae</taxon>
        <taxon>Streptophyta</taxon>
        <taxon>Embryophyta</taxon>
        <taxon>Tracheophyta</taxon>
        <taxon>Spermatophyta</taxon>
        <taxon>Magnoliopsida</taxon>
        <taxon>eudicotyledons</taxon>
        <taxon>Gunneridae</taxon>
        <taxon>Pentapetalae</taxon>
        <taxon>Caryophyllales</taxon>
        <taxon>Caryophyllaceae</taxon>
        <taxon>Caryophylleae</taxon>
        <taxon>Saponaria</taxon>
    </lineage>
</organism>
<feature type="binding site" evidence="9">
    <location>
        <position position="110"/>
    </location>
    <ligand>
        <name>Mn(2+)</name>
        <dbReference type="ChEBI" id="CHEBI:29035"/>
    </ligand>
</feature>
<feature type="domain" description="Cupin type-1" evidence="12">
    <location>
        <begin position="62"/>
        <end position="215"/>
    </location>
</feature>
<reference evidence="13" key="1">
    <citation type="submission" date="2024-03" db="EMBL/GenBank/DDBJ databases">
        <title>WGS assembly of Saponaria officinalis var. Norfolk2.</title>
        <authorList>
            <person name="Jenkins J."/>
            <person name="Shu S."/>
            <person name="Grimwood J."/>
            <person name="Barry K."/>
            <person name="Goodstein D."/>
            <person name="Schmutz J."/>
            <person name="Leebens-Mack J."/>
            <person name="Osbourn A."/>
        </authorList>
    </citation>
    <scope>NUCLEOTIDE SEQUENCE [LARGE SCALE GENOMIC DNA]</scope>
    <source>
        <strain evidence="13">JIC</strain>
    </source>
</reference>
<feature type="signal peptide" evidence="11">
    <location>
        <begin position="1"/>
        <end position="21"/>
    </location>
</feature>
<keyword evidence="6 10" id="KW-1015">Disulfide bond</keyword>
<evidence type="ECO:0000256" key="5">
    <source>
        <dbReference type="ARBA" id="ARBA00022723"/>
    </source>
</evidence>
<dbReference type="Pfam" id="PF00190">
    <property type="entry name" value="Cupin_1"/>
    <property type="match status" value="1"/>
</dbReference>
<dbReference type="SUPFAM" id="SSF51182">
    <property type="entry name" value="RmlC-like cupins"/>
    <property type="match status" value="1"/>
</dbReference>